<organism evidence="2 3">
    <name type="scientific">Rhodovulum iodosum</name>
    <dbReference type="NCBI Taxonomy" id="68291"/>
    <lineage>
        <taxon>Bacteria</taxon>
        <taxon>Pseudomonadati</taxon>
        <taxon>Pseudomonadota</taxon>
        <taxon>Alphaproteobacteria</taxon>
        <taxon>Rhodobacterales</taxon>
        <taxon>Paracoccaceae</taxon>
        <taxon>Rhodovulum</taxon>
    </lineage>
</organism>
<accession>A0ABV3XY20</accession>
<dbReference type="InterPro" id="IPR034122">
    <property type="entry name" value="Retropepsin-like_bacterial"/>
</dbReference>
<keyword evidence="3" id="KW-1185">Reference proteome</keyword>
<reference evidence="2 3" key="1">
    <citation type="submission" date="2024-06" db="EMBL/GenBank/DDBJ databases">
        <title>Genome of Rhodovulum iodosum, a marine photoferrotroph.</title>
        <authorList>
            <person name="Bianchini G."/>
            <person name="Nikeleit V."/>
            <person name="Kappler A."/>
            <person name="Bryce C."/>
            <person name="Sanchez-Baracaldo P."/>
        </authorList>
    </citation>
    <scope>NUCLEOTIDE SEQUENCE [LARGE SCALE GENOMIC DNA]</scope>
    <source>
        <strain evidence="2 3">UT/N1</strain>
    </source>
</reference>
<dbReference type="EMBL" id="JBEHHI010000002">
    <property type="protein sequence ID" value="MEX5729178.1"/>
    <property type="molecule type" value="Genomic_DNA"/>
</dbReference>
<sequence length="193" mass="21060">MAGEETARLIYLVLLGLAIAGYFVAANRDRPGKIAQQAAVWGLIFLGAIAVAGLWSDIRREVAPRQSVFAEAGRIEVPRAPDGHYYLMLQIDGTPVRFVVDTGATDMVLTRADAVRVGLDPDNLVYRGTAHTANGAVQTAPVWLEEVRLGPVVDKNMRAYVNAGQMQDSLLGMAYLQRYSRMEIADGMLVLTR</sequence>
<feature type="transmembrane region" description="Helical" evidence="1">
    <location>
        <begin position="38"/>
        <end position="56"/>
    </location>
</feature>
<dbReference type="PROSITE" id="PS00141">
    <property type="entry name" value="ASP_PROTEASE"/>
    <property type="match status" value="1"/>
</dbReference>
<comment type="caution">
    <text evidence="2">The sequence shown here is derived from an EMBL/GenBank/DDBJ whole genome shotgun (WGS) entry which is preliminary data.</text>
</comment>
<dbReference type="GO" id="GO:0006508">
    <property type="term" value="P:proteolysis"/>
    <property type="evidence" value="ECO:0007669"/>
    <property type="project" value="UniProtKB-KW"/>
</dbReference>
<evidence type="ECO:0000256" key="1">
    <source>
        <dbReference type="SAM" id="Phobius"/>
    </source>
</evidence>
<keyword evidence="2" id="KW-0645">Protease</keyword>
<dbReference type="NCBIfam" id="TIGR02281">
    <property type="entry name" value="clan_AA_DTGA"/>
    <property type="match status" value="1"/>
</dbReference>
<proteinExistence type="predicted"/>
<keyword evidence="1" id="KW-0812">Transmembrane</keyword>
<dbReference type="Proteomes" id="UP001560019">
    <property type="component" value="Unassembled WGS sequence"/>
</dbReference>
<dbReference type="InterPro" id="IPR011969">
    <property type="entry name" value="Clan_AA_Asp_peptidase_C"/>
</dbReference>
<dbReference type="GO" id="GO:0008233">
    <property type="term" value="F:peptidase activity"/>
    <property type="evidence" value="ECO:0007669"/>
    <property type="project" value="UniProtKB-KW"/>
</dbReference>
<protein>
    <submittedName>
        <fullName evidence="2">Aspartyl protease family protein</fullName>
    </submittedName>
</protein>
<keyword evidence="1" id="KW-0472">Membrane</keyword>
<feature type="transmembrane region" description="Helical" evidence="1">
    <location>
        <begin position="6"/>
        <end position="26"/>
    </location>
</feature>
<dbReference type="RefSeq" id="WP_125405367.1">
    <property type="nucleotide sequence ID" value="NZ_JBEHHI010000002.1"/>
</dbReference>
<evidence type="ECO:0000313" key="3">
    <source>
        <dbReference type="Proteomes" id="UP001560019"/>
    </source>
</evidence>
<dbReference type="InterPro" id="IPR001969">
    <property type="entry name" value="Aspartic_peptidase_AS"/>
</dbReference>
<evidence type="ECO:0000313" key="2">
    <source>
        <dbReference type="EMBL" id="MEX5729178.1"/>
    </source>
</evidence>
<gene>
    <name evidence="2" type="ORF">Ga0609869_002531</name>
</gene>
<keyword evidence="2" id="KW-0378">Hydrolase</keyword>
<dbReference type="CDD" id="cd05483">
    <property type="entry name" value="retropepsin_like_bacteria"/>
    <property type="match status" value="1"/>
</dbReference>
<dbReference type="Pfam" id="PF13975">
    <property type="entry name" value="gag-asp_proteas"/>
    <property type="match status" value="1"/>
</dbReference>
<dbReference type="Gene3D" id="2.40.70.10">
    <property type="entry name" value="Acid Proteases"/>
    <property type="match status" value="1"/>
</dbReference>
<dbReference type="InterPro" id="IPR021109">
    <property type="entry name" value="Peptidase_aspartic_dom_sf"/>
</dbReference>
<keyword evidence="1" id="KW-1133">Transmembrane helix</keyword>
<name>A0ABV3XY20_9RHOB</name>
<dbReference type="SUPFAM" id="SSF50630">
    <property type="entry name" value="Acid proteases"/>
    <property type="match status" value="1"/>
</dbReference>